<dbReference type="SUPFAM" id="SSF49764">
    <property type="entry name" value="HSP20-like chaperones"/>
    <property type="match status" value="1"/>
</dbReference>
<feature type="region of interest" description="Disordered" evidence="6">
    <location>
        <begin position="150"/>
        <end position="185"/>
    </location>
</feature>
<evidence type="ECO:0000259" key="7">
    <source>
        <dbReference type="PROSITE" id="PS01031"/>
    </source>
</evidence>
<comment type="caution">
    <text evidence="8">The sequence shown here is derived from an EMBL/GenBank/DDBJ whole genome shotgun (WGS) entry which is preliminary data.</text>
</comment>
<evidence type="ECO:0000313" key="9">
    <source>
        <dbReference type="Proteomes" id="UP001367676"/>
    </source>
</evidence>
<proteinExistence type="inferred from homology"/>
<organism evidence="8 9">
    <name type="scientific">Parthenolecanium corni</name>
    <dbReference type="NCBI Taxonomy" id="536013"/>
    <lineage>
        <taxon>Eukaryota</taxon>
        <taxon>Metazoa</taxon>
        <taxon>Ecdysozoa</taxon>
        <taxon>Arthropoda</taxon>
        <taxon>Hexapoda</taxon>
        <taxon>Insecta</taxon>
        <taxon>Pterygota</taxon>
        <taxon>Neoptera</taxon>
        <taxon>Paraneoptera</taxon>
        <taxon>Hemiptera</taxon>
        <taxon>Sternorrhyncha</taxon>
        <taxon>Coccoidea</taxon>
        <taxon>Coccidae</taxon>
        <taxon>Parthenolecanium</taxon>
    </lineage>
</organism>
<dbReference type="AlphaFoldDB" id="A0AAN9TIE1"/>
<keyword evidence="3" id="KW-0479">Metal-binding</keyword>
<dbReference type="PIRSF" id="PIRSF036514">
    <property type="entry name" value="Sm_HSP_B1"/>
    <property type="match status" value="1"/>
</dbReference>
<feature type="binding site" evidence="3">
    <location>
        <position position="111"/>
    </location>
    <ligand>
        <name>Zn(2+)</name>
        <dbReference type="ChEBI" id="CHEBI:29105"/>
        <label>1</label>
    </ligand>
</feature>
<evidence type="ECO:0000256" key="4">
    <source>
        <dbReference type="PROSITE-ProRule" id="PRU00285"/>
    </source>
</evidence>
<dbReference type="GO" id="GO:0051082">
    <property type="term" value="F:unfolded protein binding"/>
    <property type="evidence" value="ECO:0007669"/>
    <property type="project" value="TreeGrafter"/>
</dbReference>
<feature type="domain" description="SHSP" evidence="7">
    <location>
        <begin position="56"/>
        <end position="165"/>
    </location>
</feature>
<dbReference type="CDD" id="cd06526">
    <property type="entry name" value="metazoan_ACD"/>
    <property type="match status" value="1"/>
</dbReference>
<dbReference type="GO" id="GO:0005634">
    <property type="term" value="C:nucleus"/>
    <property type="evidence" value="ECO:0007669"/>
    <property type="project" value="TreeGrafter"/>
</dbReference>
<name>A0AAN9TIE1_9HEMI</name>
<accession>A0AAN9TIE1</accession>
<reference evidence="8 9" key="1">
    <citation type="submission" date="2024-03" db="EMBL/GenBank/DDBJ databases">
        <title>Adaptation during the transition from Ophiocordyceps entomopathogen to insect associate is accompanied by gene loss and intensified selection.</title>
        <authorList>
            <person name="Ward C.M."/>
            <person name="Onetto C.A."/>
            <person name="Borneman A.R."/>
        </authorList>
    </citation>
    <scope>NUCLEOTIDE SEQUENCE [LARGE SCALE GENOMIC DNA]</scope>
    <source>
        <strain evidence="8">AWRI1</strain>
        <tissue evidence="8">Single Adult Female</tissue>
    </source>
</reference>
<dbReference type="PANTHER" id="PTHR45640:SF13">
    <property type="entry name" value="HEAT SHOCK PROTEIN 22-RELATED"/>
    <property type="match status" value="1"/>
</dbReference>
<feature type="binding site" evidence="3">
    <location>
        <position position="104"/>
    </location>
    <ligand>
        <name>Zn(2+)</name>
        <dbReference type="ChEBI" id="CHEBI:29105"/>
        <label>1</label>
    </ligand>
</feature>
<dbReference type="GO" id="GO:0005737">
    <property type="term" value="C:cytoplasm"/>
    <property type="evidence" value="ECO:0007669"/>
    <property type="project" value="TreeGrafter"/>
</dbReference>
<evidence type="ECO:0000256" key="2">
    <source>
        <dbReference type="PIRNR" id="PIRNR036514"/>
    </source>
</evidence>
<keyword evidence="9" id="KW-1185">Reference proteome</keyword>
<evidence type="ECO:0000256" key="5">
    <source>
        <dbReference type="RuleBase" id="RU003616"/>
    </source>
</evidence>
<dbReference type="Pfam" id="PF00011">
    <property type="entry name" value="HSP20"/>
    <property type="match status" value="1"/>
</dbReference>
<keyword evidence="3" id="KW-0862">Zinc</keyword>
<dbReference type="InterPro" id="IPR001436">
    <property type="entry name" value="Alpha-crystallin/sHSP_animal"/>
</dbReference>
<dbReference type="PANTHER" id="PTHR45640">
    <property type="entry name" value="HEAT SHOCK PROTEIN HSP-12.2-RELATED"/>
    <property type="match status" value="1"/>
</dbReference>
<evidence type="ECO:0000313" key="8">
    <source>
        <dbReference type="EMBL" id="KAK7586246.1"/>
    </source>
</evidence>
<feature type="compositionally biased region" description="Basic and acidic residues" evidence="6">
    <location>
        <begin position="174"/>
        <end position="185"/>
    </location>
</feature>
<evidence type="ECO:0000256" key="1">
    <source>
        <dbReference type="ARBA" id="ARBA00023016"/>
    </source>
</evidence>
<dbReference type="GO" id="GO:0042026">
    <property type="term" value="P:protein refolding"/>
    <property type="evidence" value="ECO:0007669"/>
    <property type="project" value="TreeGrafter"/>
</dbReference>
<gene>
    <name evidence="8" type="ORF">V9T40_004122</name>
</gene>
<feature type="binding site" evidence="3">
    <location>
        <position position="106"/>
    </location>
    <ligand>
        <name>Zn(2+)</name>
        <dbReference type="ChEBI" id="CHEBI:29105"/>
        <label>1</label>
    </ligand>
</feature>
<dbReference type="Proteomes" id="UP001367676">
    <property type="component" value="Unassembled WGS sequence"/>
</dbReference>
<comment type="similarity">
    <text evidence="2 4 5">Belongs to the small heat shock protein (HSP20) family.</text>
</comment>
<dbReference type="InterPro" id="IPR002068">
    <property type="entry name" value="A-crystallin/Hsp20_dom"/>
</dbReference>
<feature type="compositionally biased region" description="Basic and acidic residues" evidence="6">
    <location>
        <begin position="150"/>
        <end position="161"/>
    </location>
</feature>
<evidence type="ECO:0000256" key="3">
    <source>
        <dbReference type="PIRSR" id="PIRSR036514-1"/>
    </source>
</evidence>
<dbReference type="PROSITE" id="PS01031">
    <property type="entry name" value="SHSP"/>
    <property type="match status" value="1"/>
</dbReference>
<evidence type="ECO:0000256" key="6">
    <source>
        <dbReference type="SAM" id="MobiDB-lite"/>
    </source>
</evidence>
<dbReference type="EMBL" id="JBBCAQ010000027">
    <property type="protein sequence ID" value="KAK7586246.1"/>
    <property type="molecule type" value="Genomic_DNA"/>
</dbReference>
<dbReference type="GO" id="GO:0009408">
    <property type="term" value="P:response to heat"/>
    <property type="evidence" value="ECO:0007669"/>
    <property type="project" value="UniProtKB-ARBA"/>
</dbReference>
<dbReference type="InterPro" id="IPR055269">
    <property type="entry name" value="Alpha-crystallin/HSP_16"/>
</dbReference>
<dbReference type="InterPro" id="IPR008978">
    <property type="entry name" value="HSP20-like_chaperone"/>
</dbReference>
<sequence>MSLLPYVLNDAWNDPLTRLYDQHFGLGLLDDDISLVRPSLSSLVGPLSAGYLRMNRPFVLEESGVSAIENEKDKIKINLDVQQFKPEEVNVKIVDDYLVIEGKHEEKQDQHGYVSRQFTRRYRLPDTIVKENISSTISSDGVLQITAPKKPEAIENQKERQIPITKTNTPAIKQKKDNKGEKMES</sequence>
<protein>
    <recommendedName>
        <fullName evidence="7">SHSP domain-containing protein</fullName>
    </recommendedName>
</protein>
<dbReference type="PRINTS" id="PR00299">
    <property type="entry name" value="ACRYSTALLIN"/>
</dbReference>
<keyword evidence="1" id="KW-0346">Stress response</keyword>
<dbReference type="GO" id="GO:0046872">
    <property type="term" value="F:metal ion binding"/>
    <property type="evidence" value="ECO:0007669"/>
    <property type="project" value="UniProtKB-KW"/>
</dbReference>
<dbReference type="Gene3D" id="2.60.40.790">
    <property type="match status" value="1"/>
</dbReference>